<dbReference type="InterPro" id="IPR003137">
    <property type="entry name" value="PA_domain"/>
</dbReference>
<dbReference type="InterPro" id="IPR000209">
    <property type="entry name" value="Peptidase_S8/S53_dom"/>
</dbReference>
<protein>
    <submittedName>
        <fullName evidence="17">Peptidase inhibitor I9</fullName>
    </submittedName>
</protein>
<evidence type="ECO:0000256" key="8">
    <source>
        <dbReference type="ARBA" id="ARBA00023180"/>
    </source>
</evidence>
<evidence type="ECO:0000259" key="15">
    <source>
        <dbReference type="Pfam" id="PF05922"/>
    </source>
</evidence>
<dbReference type="InterPro" id="IPR041469">
    <property type="entry name" value="Subtilisin-like_FN3"/>
</dbReference>
<feature type="domain" description="Peptidase S8/S53" evidence="13">
    <location>
        <begin position="179"/>
        <end position="632"/>
    </location>
</feature>
<dbReference type="EMBL" id="QUMQ01000001">
    <property type="protein sequence ID" value="REF96913.1"/>
    <property type="molecule type" value="Genomic_DNA"/>
</dbReference>
<feature type="domain" description="Subtilisin-like protease fibronectin type-III" evidence="16">
    <location>
        <begin position="690"/>
        <end position="785"/>
    </location>
</feature>
<dbReference type="InterPro" id="IPR036852">
    <property type="entry name" value="Peptidase_S8/S53_dom_sf"/>
</dbReference>
<dbReference type="InterPro" id="IPR023828">
    <property type="entry name" value="Peptidase_S8_Ser-AS"/>
</dbReference>
<dbReference type="RefSeq" id="WP_116068353.1">
    <property type="nucleotide sequence ID" value="NZ_BONB01000026.1"/>
</dbReference>
<dbReference type="CDD" id="cd04852">
    <property type="entry name" value="Peptidases_S8_3"/>
    <property type="match status" value="1"/>
</dbReference>
<dbReference type="InterPro" id="IPR045051">
    <property type="entry name" value="SBT"/>
</dbReference>
<dbReference type="CDD" id="cd02120">
    <property type="entry name" value="PA_subtilisin_like"/>
    <property type="match status" value="1"/>
</dbReference>
<organism evidence="17 18">
    <name type="scientific">Asanoa ferruginea</name>
    <dbReference type="NCBI Taxonomy" id="53367"/>
    <lineage>
        <taxon>Bacteria</taxon>
        <taxon>Bacillati</taxon>
        <taxon>Actinomycetota</taxon>
        <taxon>Actinomycetes</taxon>
        <taxon>Micromonosporales</taxon>
        <taxon>Micromonosporaceae</taxon>
        <taxon>Asanoa</taxon>
    </lineage>
</organism>
<dbReference type="Pfam" id="PF02225">
    <property type="entry name" value="PA"/>
    <property type="match status" value="1"/>
</dbReference>
<comment type="similarity">
    <text evidence="2 10 11">Belongs to the peptidase S8 family.</text>
</comment>
<dbReference type="InterPro" id="IPR046450">
    <property type="entry name" value="PA_dom_sf"/>
</dbReference>
<evidence type="ECO:0000256" key="7">
    <source>
        <dbReference type="ARBA" id="ARBA00022825"/>
    </source>
</evidence>
<dbReference type="InterPro" id="IPR023827">
    <property type="entry name" value="Peptidase_S8_Asp-AS"/>
</dbReference>
<evidence type="ECO:0000256" key="10">
    <source>
        <dbReference type="PROSITE-ProRule" id="PRU01240"/>
    </source>
</evidence>
<dbReference type="PANTHER" id="PTHR10795">
    <property type="entry name" value="PROPROTEIN CONVERTASE SUBTILISIN/KEXIN"/>
    <property type="match status" value="1"/>
</dbReference>
<feature type="active site" description="Charge relay system" evidence="9 10">
    <location>
        <position position="262"/>
    </location>
</feature>
<feature type="active site" description="Charge relay system" evidence="9 10">
    <location>
        <position position="586"/>
    </location>
</feature>
<comment type="subcellular location">
    <subcellularLocation>
        <location evidence="1">Secreted</location>
    </subcellularLocation>
</comment>
<feature type="signal peptide" evidence="12">
    <location>
        <begin position="1"/>
        <end position="34"/>
    </location>
</feature>
<dbReference type="Pfam" id="PF17766">
    <property type="entry name" value="fn3_6"/>
    <property type="match status" value="1"/>
</dbReference>
<keyword evidence="3" id="KW-0964">Secreted</keyword>
<proteinExistence type="inferred from homology"/>
<dbReference type="InterPro" id="IPR037045">
    <property type="entry name" value="S8pro/Inhibitor_I9_sf"/>
</dbReference>
<keyword evidence="18" id="KW-1185">Reference proteome</keyword>
<evidence type="ECO:0000259" key="16">
    <source>
        <dbReference type="Pfam" id="PF17766"/>
    </source>
</evidence>
<evidence type="ECO:0000256" key="12">
    <source>
        <dbReference type="SAM" id="SignalP"/>
    </source>
</evidence>
<evidence type="ECO:0000256" key="3">
    <source>
        <dbReference type="ARBA" id="ARBA00022525"/>
    </source>
</evidence>
<dbReference type="Gene3D" id="3.40.50.200">
    <property type="entry name" value="Peptidase S8/S53 domain"/>
    <property type="match status" value="1"/>
</dbReference>
<dbReference type="Pfam" id="PF00082">
    <property type="entry name" value="Peptidase_S8"/>
    <property type="match status" value="1"/>
</dbReference>
<dbReference type="SUPFAM" id="SSF52743">
    <property type="entry name" value="Subtilisin-like"/>
    <property type="match status" value="1"/>
</dbReference>
<evidence type="ECO:0000259" key="14">
    <source>
        <dbReference type="Pfam" id="PF02225"/>
    </source>
</evidence>
<keyword evidence="8" id="KW-0325">Glycoprotein</keyword>
<dbReference type="OrthoDB" id="614750at2"/>
<dbReference type="InterPro" id="IPR010259">
    <property type="entry name" value="S8pro/Inhibitor_I9"/>
</dbReference>
<keyword evidence="4 10" id="KW-0645">Protease</keyword>
<reference evidence="17 18" key="1">
    <citation type="submission" date="2018-08" db="EMBL/GenBank/DDBJ databases">
        <title>Sequencing the genomes of 1000 actinobacteria strains.</title>
        <authorList>
            <person name="Klenk H.-P."/>
        </authorList>
    </citation>
    <scope>NUCLEOTIDE SEQUENCE [LARGE SCALE GENOMIC DNA]</scope>
    <source>
        <strain evidence="17 18">DSM 44099</strain>
    </source>
</reference>
<name>A0A3D9ZLV6_9ACTN</name>
<dbReference type="InterPro" id="IPR034197">
    <property type="entry name" value="Peptidases_S8_3"/>
</dbReference>
<evidence type="ECO:0000313" key="17">
    <source>
        <dbReference type="EMBL" id="REF96913.1"/>
    </source>
</evidence>
<sequence>MLGIPRSGRRRSAAALVALATLSAFTLTSAPAHAVPTAAPASAPTQTYLVQTTDAPAATYNGGIAGLAPTRAGAGAKLDSTSTNVRAYRRHLGQTNTRVLERAGVSASKVSHDYTLVFAGFSAELTAAEAARLKGTPGVANVWKNELVHSDTFTTPAFVGLDGNTGAWRKEFGSPERAGEGIIVGVIDSGFWPENPSFGPLPTPRRDQKTIDAKWHGTCVPGPENPVSCNNKVIGARWYASTPDISHANPGEFDSPRDYFGHGSHTASTAAGNHGVTATINGGVAGVISGMAPAARLAIYKVLYANEAGTQSVGNSTDIVHAVEDAVADGVDVINYSIGDDVDSFGPVELAFLNAANAGIFVATSAGNAGPDSKVDNGMPWTTTVAAGTHDRSSTKTLTLGNGQAYQGIGTGPAAVTAPIVDARTSGLAGSAELSAAQCVSTPPQLDPAKVAGKIVLCERGNNNRVDKSLAVKNAGGVGMVQFNPTPNSLNADYHAVPSIHVDQTVGAAVKAYIAAGGSPTATISAASNAKVRAPVVATFSSRGPGLSTGGDLLKPDIMAPGVDVVAATGPNSHNGNLWDTNSGTSMASPHIAGIGALILAKHPNWSPMMIKSALMTTAGVRDNEGQPIQDQADGTNANPLEMGAGQVAAKEAFDPGLVYDSGITQWLQYSCGIGVQGLCTSAGTVDPSDFNSPSLAVGDLAGKQTLTRTVTNVSKLPALYLATVEAPAGFKVDVTPKIIALLPGKKQSFKVTITRTSAALGEWSFGSLRWRDLLGHDVRSAIAVRPVPVAVPREASGTGAAGQVTLPVTGGYVGTLATEGHGLVAATVDQWNLTPDPTTTFNPNAPATASDTVSVNTTVLAGAKLTKFATFAADYPAGTDIDLFVYRQAANGTLAPVGQSAGGSADESVTVTDPGTYVTFVLLFAAPGPVDVELDRWVVPAGNAGNLTVTPASQPVTIAGKTTVTAAWTGLTAGQRYLGVIEYSDGTNTIGTTNLLVSG</sequence>
<feature type="chain" id="PRO_5017824988" evidence="12">
    <location>
        <begin position="35"/>
        <end position="1000"/>
    </location>
</feature>
<gene>
    <name evidence="17" type="ORF">DFJ67_2907</name>
</gene>
<dbReference type="Gene3D" id="3.30.70.80">
    <property type="entry name" value="Peptidase S8 propeptide/proteinase inhibitor I9"/>
    <property type="match status" value="1"/>
</dbReference>
<dbReference type="SUPFAM" id="SSF52025">
    <property type="entry name" value="PA domain"/>
    <property type="match status" value="1"/>
</dbReference>
<accession>A0A3D9ZLV6</accession>
<evidence type="ECO:0000313" key="18">
    <source>
        <dbReference type="Proteomes" id="UP000256913"/>
    </source>
</evidence>
<dbReference type="GO" id="GO:0004252">
    <property type="term" value="F:serine-type endopeptidase activity"/>
    <property type="evidence" value="ECO:0007669"/>
    <property type="project" value="UniProtKB-UniRule"/>
</dbReference>
<evidence type="ECO:0000259" key="13">
    <source>
        <dbReference type="Pfam" id="PF00082"/>
    </source>
</evidence>
<dbReference type="InterPro" id="IPR015500">
    <property type="entry name" value="Peptidase_S8_subtilisin-rel"/>
</dbReference>
<evidence type="ECO:0000256" key="5">
    <source>
        <dbReference type="ARBA" id="ARBA00022729"/>
    </source>
</evidence>
<dbReference type="PROSITE" id="PS00138">
    <property type="entry name" value="SUBTILASE_SER"/>
    <property type="match status" value="1"/>
</dbReference>
<feature type="domain" description="PA" evidence="14">
    <location>
        <begin position="416"/>
        <end position="509"/>
    </location>
</feature>
<evidence type="ECO:0000256" key="11">
    <source>
        <dbReference type="RuleBase" id="RU003355"/>
    </source>
</evidence>
<dbReference type="PROSITE" id="PS00136">
    <property type="entry name" value="SUBTILASE_ASP"/>
    <property type="match status" value="1"/>
</dbReference>
<dbReference type="Pfam" id="PF05922">
    <property type="entry name" value="Inhibitor_I9"/>
    <property type="match status" value="1"/>
</dbReference>
<dbReference type="PROSITE" id="PS51892">
    <property type="entry name" value="SUBTILASE"/>
    <property type="match status" value="1"/>
</dbReference>
<evidence type="ECO:0000256" key="4">
    <source>
        <dbReference type="ARBA" id="ARBA00022670"/>
    </source>
</evidence>
<dbReference type="Gene3D" id="2.60.40.2310">
    <property type="match status" value="1"/>
</dbReference>
<keyword evidence="5 12" id="KW-0732">Signal</keyword>
<dbReference type="GO" id="GO:0005576">
    <property type="term" value="C:extracellular region"/>
    <property type="evidence" value="ECO:0007669"/>
    <property type="project" value="UniProtKB-SubCell"/>
</dbReference>
<feature type="domain" description="Inhibitor I9" evidence="15">
    <location>
        <begin position="94"/>
        <end position="149"/>
    </location>
</feature>
<dbReference type="GO" id="GO:0006508">
    <property type="term" value="P:proteolysis"/>
    <property type="evidence" value="ECO:0007669"/>
    <property type="project" value="UniProtKB-KW"/>
</dbReference>
<keyword evidence="6 10" id="KW-0378">Hydrolase</keyword>
<evidence type="ECO:0000256" key="2">
    <source>
        <dbReference type="ARBA" id="ARBA00011073"/>
    </source>
</evidence>
<dbReference type="Gene3D" id="3.50.30.30">
    <property type="match status" value="1"/>
</dbReference>
<dbReference type="AlphaFoldDB" id="A0A3D9ZLV6"/>
<dbReference type="Proteomes" id="UP000256913">
    <property type="component" value="Unassembled WGS sequence"/>
</dbReference>
<dbReference type="PRINTS" id="PR00723">
    <property type="entry name" value="SUBTILISIN"/>
</dbReference>
<keyword evidence="7 10" id="KW-0720">Serine protease</keyword>
<feature type="active site" description="Charge relay system" evidence="9 10">
    <location>
        <position position="188"/>
    </location>
</feature>
<evidence type="ECO:0000256" key="1">
    <source>
        <dbReference type="ARBA" id="ARBA00004613"/>
    </source>
</evidence>
<evidence type="ECO:0000256" key="9">
    <source>
        <dbReference type="PIRSR" id="PIRSR615500-1"/>
    </source>
</evidence>
<comment type="caution">
    <text evidence="17">The sequence shown here is derived from an EMBL/GenBank/DDBJ whole genome shotgun (WGS) entry which is preliminary data.</text>
</comment>
<evidence type="ECO:0000256" key="6">
    <source>
        <dbReference type="ARBA" id="ARBA00022801"/>
    </source>
</evidence>